<dbReference type="AlphaFoldDB" id="A0A0B2UXV4"/>
<evidence type="ECO:0000313" key="2">
    <source>
        <dbReference type="Proteomes" id="UP000031036"/>
    </source>
</evidence>
<reference evidence="1 2" key="1">
    <citation type="submission" date="2014-11" db="EMBL/GenBank/DDBJ databases">
        <title>Genetic blueprint of the zoonotic pathogen Toxocara canis.</title>
        <authorList>
            <person name="Zhu X.-Q."/>
            <person name="Korhonen P.K."/>
            <person name="Cai H."/>
            <person name="Young N.D."/>
            <person name="Nejsum P."/>
            <person name="von Samson-Himmelstjerna G."/>
            <person name="Boag P.R."/>
            <person name="Tan P."/>
            <person name="Li Q."/>
            <person name="Min J."/>
            <person name="Yang Y."/>
            <person name="Wang X."/>
            <person name="Fang X."/>
            <person name="Hall R.S."/>
            <person name="Hofmann A."/>
            <person name="Sternberg P.W."/>
            <person name="Jex A.R."/>
            <person name="Gasser R.B."/>
        </authorList>
    </citation>
    <scope>NUCLEOTIDE SEQUENCE [LARGE SCALE GENOMIC DNA]</scope>
    <source>
        <strain evidence="1">PN_DK_2014</strain>
    </source>
</reference>
<dbReference type="Proteomes" id="UP000031036">
    <property type="component" value="Unassembled WGS sequence"/>
</dbReference>
<organism evidence="1 2">
    <name type="scientific">Toxocara canis</name>
    <name type="common">Canine roundworm</name>
    <dbReference type="NCBI Taxonomy" id="6265"/>
    <lineage>
        <taxon>Eukaryota</taxon>
        <taxon>Metazoa</taxon>
        <taxon>Ecdysozoa</taxon>
        <taxon>Nematoda</taxon>
        <taxon>Chromadorea</taxon>
        <taxon>Rhabditida</taxon>
        <taxon>Spirurina</taxon>
        <taxon>Ascaridomorpha</taxon>
        <taxon>Ascaridoidea</taxon>
        <taxon>Toxocaridae</taxon>
        <taxon>Toxocara</taxon>
    </lineage>
</organism>
<protein>
    <submittedName>
        <fullName evidence="1">Uncharacterized protein</fullName>
    </submittedName>
</protein>
<feature type="non-terminal residue" evidence="1">
    <location>
        <position position="143"/>
    </location>
</feature>
<gene>
    <name evidence="1" type="ORF">Tcan_00528</name>
</gene>
<keyword evidence="2" id="KW-1185">Reference proteome</keyword>
<sequence length="143" mass="16953">MKSMKSQLFEVFKVRYKASSPRNGTSLRIFPFICQDNQMETYVWGLVRNALAHLDNKTGYFRKVFTRSGNSYFSYLNCLFKSSNNDPFLCYPISLYSRNASFNTYKLLSVYWMDIRGERYAWIKPKNFYDCNFSSTHKHKTSS</sequence>
<name>A0A0B2UXV4_TOXCA</name>
<dbReference type="EMBL" id="JPKZ01002933">
    <property type="protein sequence ID" value="KHN74283.1"/>
    <property type="molecule type" value="Genomic_DNA"/>
</dbReference>
<comment type="caution">
    <text evidence="1">The sequence shown here is derived from an EMBL/GenBank/DDBJ whole genome shotgun (WGS) entry which is preliminary data.</text>
</comment>
<proteinExistence type="predicted"/>
<accession>A0A0B2UXV4</accession>
<evidence type="ECO:0000313" key="1">
    <source>
        <dbReference type="EMBL" id="KHN74283.1"/>
    </source>
</evidence>